<feature type="domain" description="Response regulatory" evidence="8">
    <location>
        <begin position="16"/>
        <end position="129"/>
    </location>
</feature>
<evidence type="ECO:0000256" key="4">
    <source>
        <dbReference type="ARBA" id="ARBA00023015"/>
    </source>
</evidence>
<keyword evidence="2" id="KW-0689">Ribosomal protein</keyword>
<dbReference type="GO" id="GO:1990904">
    <property type="term" value="C:ribonucleoprotein complex"/>
    <property type="evidence" value="ECO:0007669"/>
    <property type="project" value="UniProtKB-KW"/>
</dbReference>
<dbReference type="InterPro" id="IPR011006">
    <property type="entry name" value="CheY-like_superfamily"/>
</dbReference>
<evidence type="ECO:0000313" key="10">
    <source>
        <dbReference type="Proteomes" id="UP000242715"/>
    </source>
</evidence>
<evidence type="ECO:0000256" key="2">
    <source>
        <dbReference type="ARBA" id="ARBA00022980"/>
    </source>
</evidence>
<dbReference type="InterPro" id="IPR020784">
    <property type="entry name" value="Ribosomal_uL11_N"/>
</dbReference>
<evidence type="ECO:0000256" key="6">
    <source>
        <dbReference type="ARBA" id="ARBA00023274"/>
    </source>
</evidence>
<proteinExistence type="inferred from homology"/>
<dbReference type="Proteomes" id="UP000242715">
    <property type="component" value="Unassembled WGS sequence"/>
</dbReference>
<dbReference type="SMART" id="SM00448">
    <property type="entry name" value="REC"/>
    <property type="match status" value="1"/>
</dbReference>
<evidence type="ECO:0000256" key="3">
    <source>
        <dbReference type="ARBA" id="ARBA00023012"/>
    </source>
</evidence>
<keyword evidence="5" id="KW-0804">Transcription</keyword>
<dbReference type="InterPro" id="IPR036796">
    <property type="entry name" value="Ribosomal_uL11_N_sf"/>
</dbReference>
<dbReference type="InterPro" id="IPR001789">
    <property type="entry name" value="Sig_transdc_resp-reg_receiver"/>
</dbReference>
<dbReference type="GO" id="GO:0005840">
    <property type="term" value="C:ribosome"/>
    <property type="evidence" value="ECO:0007669"/>
    <property type="project" value="UniProtKB-KW"/>
</dbReference>
<dbReference type="OrthoDB" id="1426639at2759"/>
<sequence length="193" mass="21596">MALFANHPSSFPAGLQILAVDHHVAALCTIQDICNNLSCQVITCCSVSDAWNYLFAQNFDIILIEACMPSNDTFAFVGQMTSLFKFPVIVMSLDHTPSCVMQSIAKGSCAFWSKPLHENQFKNMWQHVVRNTLSESQLHVARMPLATYIVGLGQYRLNLMAFCKDLNARTQKFKVADTPMTATITAYKDNTFE</sequence>
<evidence type="ECO:0000259" key="8">
    <source>
        <dbReference type="PROSITE" id="PS50110"/>
    </source>
</evidence>
<keyword evidence="3" id="KW-0902">Two-component regulatory system</keyword>
<dbReference type="Pfam" id="PF00072">
    <property type="entry name" value="Response_reg"/>
    <property type="match status" value="1"/>
</dbReference>
<accession>A0A2Z6M6M5</accession>
<evidence type="ECO:0000256" key="7">
    <source>
        <dbReference type="PROSITE-ProRule" id="PRU00169"/>
    </source>
</evidence>
<comment type="caution">
    <text evidence="7">Lacks conserved residue(s) required for the propagation of feature annotation.</text>
</comment>
<dbReference type="Gene3D" id="3.30.1550.10">
    <property type="entry name" value="Ribosomal protein L11/L12, N-terminal domain"/>
    <property type="match status" value="1"/>
</dbReference>
<dbReference type="EMBL" id="DF973366">
    <property type="protein sequence ID" value="GAU28034.1"/>
    <property type="molecule type" value="Genomic_DNA"/>
</dbReference>
<dbReference type="PROSITE" id="PS50110">
    <property type="entry name" value="RESPONSE_REGULATORY"/>
    <property type="match status" value="1"/>
</dbReference>
<keyword evidence="10" id="KW-1185">Reference proteome</keyword>
<evidence type="ECO:0000256" key="5">
    <source>
        <dbReference type="ARBA" id="ARBA00023163"/>
    </source>
</evidence>
<dbReference type="SUPFAM" id="SSF52172">
    <property type="entry name" value="CheY-like"/>
    <property type="match status" value="1"/>
</dbReference>
<dbReference type="SUPFAM" id="SSF54747">
    <property type="entry name" value="Ribosomal L11/L12e N-terminal domain"/>
    <property type="match status" value="1"/>
</dbReference>
<gene>
    <name evidence="9" type="ORF">TSUD_264920</name>
</gene>
<dbReference type="GO" id="GO:0009736">
    <property type="term" value="P:cytokinin-activated signaling pathway"/>
    <property type="evidence" value="ECO:0007669"/>
    <property type="project" value="InterPro"/>
</dbReference>
<keyword evidence="4" id="KW-0805">Transcription regulation</keyword>
<dbReference type="AlphaFoldDB" id="A0A2Z6M6M5"/>
<name>A0A2Z6M6M5_TRISU</name>
<comment type="similarity">
    <text evidence="1">Belongs to the universal ribosomal protein uL11 family.</text>
</comment>
<dbReference type="GO" id="GO:0000160">
    <property type="term" value="P:phosphorelay signal transduction system"/>
    <property type="evidence" value="ECO:0007669"/>
    <property type="project" value="UniProtKB-KW"/>
</dbReference>
<evidence type="ECO:0000313" key="9">
    <source>
        <dbReference type="EMBL" id="GAU28034.1"/>
    </source>
</evidence>
<dbReference type="Pfam" id="PF03946">
    <property type="entry name" value="Ribosomal_L11_N"/>
    <property type="match status" value="1"/>
</dbReference>
<dbReference type="InterPro" id="IPR045279">
    <property type="entry name" value="ARR-like"/>
</dbReference>
<dbReference type="PANTHER" id="PTHR43874:SF206">
    <property type="entry name" value="RESPONSE REGULATOR RECEIVER DOMAIN PROTEIN"/>
    <property type="match status" value="1"/>
</dbReference>
<dbReference type="Gene3D" id="3.40.50.2300">
    <property type="match status" value="1"/>
</dbReference>
<organism evidence="9 10">
    <name type="scientific">Trifolium subterraneum</name>
    <name type="common">Subterranean clover</name>
    <dbReference type="NCBI Taxonomy" id="3900"/>
    <lineage>
        <taxon>Eukaryota</taxon>
        <taxon>Viridiplantae</taxon>
        <taxon>Streptophyta</taxon>
        <taxon>Embryophyta</taxon>
        <taxon>Tracheophyta</taxon>
        <taxon>Spermatophyta</taxon>
        <taxon>Magnoliopsida</taxon>
        <taxon>eudicotyledons</taxon>
        <taxon>Gunneridae</taxon>
        <taxon>Pentapetalae</taxon>
        <taxon>rosids</taxon>
        <taxon>fabids</taxon>
        <taxon>Fabales</taxon>
        <taxon>Fabaceae</taxon>
        <taxon>Papilionoideae</taxon>
        <taxon>50 kb inversion clade</taxon>
        <taxon>NPAAA clade</taxon>
        <taxon>Hologalegina</taxon>
        <taxon>IRL clade</taxon>
        <taxon>Trifolieae</taxon>
        <taxon>Trifolium</taxon>
    </lineage>
</organism>
<protein>
    <recommendedName>
        <fullName evidence="8">Response regulatory domain-containing protein</fullName>
    </recommendedName>
</protein>
<dbReference type="PANTHER" id="PTHR43874">
    <property type="entry name" value="TWO-COMPONENT RESPONSE REGULATOR"/>
    <property type="match status" value="1"/>
</dbReference>
<evidence type="ECO:0000256" key="1">
    <source>
        <dbReference type="ARBA" id="ARBA00010537"/>
    </source>
</evidence>
<reference evidence="10" key="1">
    <citation type="journal article" date="2017" name="Front. Plant Sci.">
        <title>Climate Clever Clovers: New Paradigm to Reduce the Environmental Footprint of Ruminants by Breeding Low Methanogenic Forages Utilizing Haplotype Variation.</title>
        <authorList>
            <person name="Kaur P."/>
            <person name="Appels R."/>
            <person name="Bayer P.E."/>
            <person name="Keeble-Gagnere G."/>
            <person name="Wang J."/>
            <person name="Hirakawa H."/>
            <person name="Shirasawa K."/>
            <person name="Vercoe P."/>
            <person name="Stefanova K."/>
            <person name="Durmic Z."/>
            <person name="Nichols P."/>
            <person name="Revell C."/>
            <person name="Isobe S.N."/>
            <person name="Edwards D."/>
            <person name="Erskine W."/>
        </authorList>
    </citation>
    <scope>NUCLEOTIDE SEQUENCE [LARGE SCALE GENOMIC DNA]</scope>
    <source>
        <strain evidence="10">cv. Daliak</strain>
    </source>
</reference>
<keyword evidence="6" id="KW-0687">Ribonucleoprotein</keyword>